<keyword evidence="2" id="KW-1185">Reference proteome</keyword>
<dbReference type="EMBL" id="JACOGG010000008">
    <property type="protein sequence ID" value="MBC3935535.1"/>
    <property type="molecule type" value="Genomic_DNA"/>
</dbReference>
<organism evidence="1 2">
    <name type="scientific">Undibacterium rugosum</name>
    <dbReference type="NCBI Taxonomy" id="2762291"/>
    <lineage>
        <taxon>Bacteria</taxon>
        <taxon>Pseudomonadati</taxon>
        <taxon>Pseudomonadota</taxon>
        <taxon>Betaproteobacteria</taxon>
        <taxon>Burkholderiales</taxon>
        <taxon>Oxalobacteraceae</taxon>
        <taxon>Undibacterium</taxon>
    </lineage>
</organism>
<accession>A0A923IAB7</accession>
<dbReference type="AlphaFoldDB" id="A0A923IAB7"/>
<evidence type="ECO:0000313" key="2">
    <source>
        <dbReference type="Proteomes" id="UP000612361"/>
    </source>
</evidence>
<reference evidence="1" key="1">
    <citation type="submission" date="2020-08" db="EMBL/GenBank/DDBJ databases">
        <title>Novel species isolated from subtropical streams in China.</title>
        <authorList>
            <person name="Lu H."/>
        </authorList>
    </citation>
    <scope>NUCLEOTIDE SEQUENCE</scope>
    <source>
        <strain evidence="1">CY7W</strain>
    </source>
</reference>
<name>A0A923IAB7_9BURK</name>
<evidence type="ECO:0000313" key="1">
    <source>
        <dbReference type="EMBL" id="MBC3935535.1"/>
    </source>
</evidence>
<protein>
    <submittedName>
        <fullName evidence="1">Uncharacterized protein</fullName>
    </submittedName>
</protein>
<dbReference type="Proteomes" id="UP000612361">
    <property type="component" value="Unassembled WGS sequence"/>
</dbReference>
<sequence>MIRYLNTVPHPWSREIIEHAISDSFQDAKKSIEETAGGKLWRTVQDLDDSIRIFHESTTELLDEICLFGDRSKNPTFWHRANVNEVEIHTRVVKKKLFYCTSSLMALVDHARRFYKATPVCGYTDQLKAAFSSPGLHDFLQGLRNYNTHWRIAQANWIIRHDFKSGVRVAQFTVTKPELLAWDGWSAKAKVFIDSAPDAIDIYGLFFEYRKHVQHFYAWHKGAVLEKYGQDIQPYFEYKRLYEGIMKKCTWNLIIANAPKTVNPYQYLDQYLTTLQIERLLAFKHRSDGQVDALIQMLGMEEFCDEFLREKVLALFRPLT</sequence>
<dbReference type="RefSeq" id="WP_186881113.1">
    <property type="nucleotide sequence ID" value="NZ_JACOGG010000008.1"/>
</dbReference>
<proteinExistence type="predicted"/>
<comment type="caution">
    <text evidence="1">The sequence shown here is derived from an EMBL/GenBank/DDBJ whole genome shotgun (WGS) entry which is preliminary data.</text>
</comment>
<gene>
    <name evidence="1" type="ORF">H8K47_09190</name>
</gene>